<dbReference type="Pfam" id="PF13407">
    <property type="entry name" value="Peripla_BP_4"/>
    <property type="match status" value="1"/>
</dbReference>
<dbReference type="SUPFAM" id="SSF53822">
    <property type="entry name" value="Periplasmic binding protein-like I"/>
    <property type="match status" value="1"/>
</dbReference>
<organism evidence="5 6">
    <name type="scientific">Neobacillus bataviensis</name>
    <dbReference type="NCBI Taxonomy" id="220685"/>
    <lineage>
        <taxon>Bacteria</taxon>
        <taxon>Bacillati</taxon>
        <taxon>Bacillota</taxon>
        <taxon>Bacilli</taxon>
        <taxon>Bacillales</taxon>
        <taxon>Bacillaceae</taxon>
        <taxon>Neobacillus</taxon>
    </lineage>
</organism>
<dbReference type="Gene3D" id="3.40.50.2300">
    <property type="match status" value="2"/>
</dbReference>
<dbReference type="GO" id="GO:0030313">
    <property type="term" value="C:cell envelope"/>
    <property type="evidence" value="ECO:0007669"/>
    <property type="project" value="UniProtKB-SubCell"/>
</dbReference>
<feature type="domain" description="Periplasmic binding protein" evidence="4">
    <location>
        <begin position="33"/>
        <end position="284"/>
    </location>
</feature>
<reference evidence="5 6" key="1">
    <citation type="submission" date="2019-06" db="EMBL/GenBank/DDBJ databases">
        <title>Sorghum-associated microbial communities from plants grown in Nebraska, USA.</title>
        <authorList>
            <person name="Schachtman D."/>
        </authorList>
    </citation>
    <scope>NUCLEOTIDE SEQUENCE [LARGE SCALE GENOMIC DNA]</scope>
    <source>
        <strain evidence="5 6">2482</strain>
    </source>
</reference>
<comment type="similarity">
    <text evidence="2">Belongs to the bacterial solute-binding protein 2 family.</text>
</comment>
<dbReference type="GO" id="GO:0030246">
    <property type="term" value="F:carbohydrate binding"/>
    <property type="evidence" value="ECO:0007669"/>
    <property type="project" value="UniProtKB-ARBA"/>
</dbReference>
<evidence type="ECO:0000313" key="5">
    <source>
        <dbReference type="EMBL" id="TWD96521.1"/>
    </source>
</evidence>
<dbReference type="CDD" id="cd01536">
    <property type="entry name" value="PBP1_ABC_sugar_binding-like"/>
    <property type="match status" value="1"/>
</dbReference>
<dbReference type="EMBL" id="VIVN01000011">
    <property type="protein sequence ID" value="TWD96521.1"/>
    <property type="molecule type" value="Genomic_DNA"/>
</dbReference>
<accession>A0A561CZ56</accession>
<evidence type="ECO:0000256" key="2">
    <source>
        <dbReference type="ARBA" id="ARBA00007639"/>
    </source>
</evidence>
<dbReference type="RefSeq" id="WP_144567000.1">
    <property type="nucleotide sequence ID" value="NZ_VIVN01000011.1"/>
</dbReference>
<keyword evidence="6" id="KW-1185">Reference proteome</keyword>
<dbReference type="AlphaFoldDB" id="A0A561CZ56"/>
<evidence type="ECO:0000256" key="3">
    <source>
        <dbReference type="ARBA" id="ARBA00022729"/>
    </source>
</evidence>
<sequence length="314" mass="34152">MKKKSLILVVSAVFICGLLGYFYKALAAEKPTVAVVLKDTKSEYWSIIVSGIEKGMTNFGVKGKIYAPTQNNEDQLTILYRVLKEKPDALIFSPTNPSESVPVLEEFKKKHIPVLLVDTGVDWAGQTSFIGTDNPSLGEKAGEVLSSMLQPGYKVALIGKISKDNVSEDRIQGAKDALHTVGIDTVEGYILVDDDDAMVKPVIDELMKSNSDIKGVFASDDGMALEVIKYLNQKGLNLPVVGADGIIEMLKYVEKGTLKGSVAQNPYDMGYISVENALKAIKGQRVEKSINSDVDIITSDNAKSKIEFLEGLKN</sequence>
<name>A0A561CZ56_9BACI</name>
<dbReference type="InterPro" id="IPR028082">
    <property type="entry name" value="Peripla_BP_I"/>
</dbReference>
<protein>
    <submittedName>
        <fullName evidence="5">Monosaccharide ABC transporter substrate-binding protein (CUT2 family)</fullName>
    </submittedName>
</protein>
<evidence type="ECO:0000259" key="4">
    <source>
        <dbReference type="Pfam" id="PF13407"/>
    </source>
</evidence>
<comment type="subcellular location">
    <subcellularLocation>
        <location evidence="1">Cell envelope</location>
    </subcellularLocation>
</comment>
<evidence type="ECO:0000256" key="1">
    <source>
        <dbReference type="ARBA" id="ARBA00004196"/>
    </source>
</evidence>
<dbReference type="Proteomes" id="UP000319671">
    <property type="component" value="Unassembled WGS sequence"/>
</dbReference>
<proteinExistence type="inferred from homology"/>
<dbReference type="InterPro" id="IPR025997">
    <property type="entry name" value="SBP_2_dom"/>
</dbReference>
<dbReference type="PANTHER" id="PTHR46847">
    <property type="entry name" value="D-ALLOSE-BINDING PERIPLASMIC PROTEIN-RELATED"/>
    <property type="match status" value="1"/>
</dbReference>
<comment type="caution">
    <text evidence="5">The sequence shown here is derived from an EMBL/GenBank/DDBJ whole genome shotgun (WGS) entry which is preliminary data.</text>
</comment>
<gene>
    <name evidence="5" type="ORF">FB550_111181</name>
</gene>
<evidence type="ECO:0000313" key="6">
    <source>
        <dbReference type="Proteomes" id="UP000319671"/>
    </source>
</evidence>
<dbReference type="PANTHER" id="PTHR46847:SF1">
    <property type="entry name" value="D-ALLOSE-BINDING PERIPLASMIC PROTEIN-RELATED"/>
    <property type="match status" value="1"/>
</dbReference>
<keyword evidence="3" id="KW-0732">Signal</keyword>